<evidence type="ECO:0000313" key="4">
    <source>
        <dbReference type="Proteomes" id="UP000705508"/>
    </source>
</evidence>
<comment type="caution">
    <text evidence="3">The sequence shown here is derived from an EMBL/GenBank/DDBJ whole genome shotgun (WGS) entry which is preliminary data.</text>
</comment>
<accession>A0A939BHL9</accession>
<sequence>MSFKEEKRNAIRKYMLDKIRNGESDFLKKTADNFEISETSVRRYVRECDRGGILERDADQPTGWKLRTVSENWELDTAEQLEEDSLFWEYIYPYLRDLPDNVRDIWYYAFTEIMNNAIEHSKGSRILFSLQQDPLYTEISITDNGTGIFRNIQKYMQEKKEVALDSVQAALELYKGKLTTNPEGHSGEGIFFVSKMLAQFAIWSDNTIYAYRCGDRHRFVQSHLISYYTRLEGIGTMAVMMLDNDTKRTSREVFDMYAPLEEGFVKTEIPLREMCPLGDPVARSQARRILRRLEEFREIVFDFRGIDFMGQGFADEVFRVFQHCHPDITLTVVNANASVRGMIRHVTAQAGEET</sequence>
<name>A0A939BHL9_9CLOT</name>
<dbReference type="Pfam" id="PF14213">
    <property type="entry name" value="DUF4325"/>
    <property type="match status" value="1"/>
</dbReference>
<dbReference type="EMBL" id="JACJKS010000020">
    <property type="protein sequence ID" value="MBM6949238.1"/>
    <property type="molecule type" value="Genomic_DNA"/>
</dbReference>
<organism evidence="3 4">
    <name type="scientific">Mordavella massiliensis</name>
    <dbReference type="NCBI Taxonomy" id="1871024"/>
    <lineage>
        <taxon>Bacteria</taxon>
        <taxon>Bacillati</taxon>
        <taxon>Bacillota</taxon>
        <taxon>Clostridia</taxon>
        <taxon>Eubacteriales</taxon>
        <taxon>Clostridiaceae</taxon>
        <taxon>Mordavella</taxon>
    </lineage>
</organism>
<dbReference type="Proteomes" id="UP000705508">
    <property type="component" value="Unassembled WGS sequence"/>
</dbReference>
<proteinExistence type="predicted"/>
<dbReference type="InterPro" id="IPR003594">
    <property type="entry name" value="HATPase_dom"/>
</dbReference>
<dbReference type="Gene3D" id="3.30.565.10">
    <property type="entry name" value="Histidine kinase-like ATPase, C-terminal domain"/>
    <property type="match status" value="1"/>
</dbReference>
<dbReference type="InterPro" id="IPR036890">
    <property type="entry name" value="HATPase_C_sf"/>
</dbReference>
<evidence type="ECO:0000313" key="3">
    <source>
        <dbReference type="EMBL" id="MBM6949238.1"/>
    </source>
</evidence>
<evidence type="ECO:0000259" key="1">
    <source>
        <dbReference type="Pfam" id="PF02518"/>
    </source>
</evidence>
<reference evidence="3" key="1">
    <citation type="submission" date="2020-08" db="EMBL/GenBank/DDBJ databases">
        <authorList>
            <person name="Cejkova D."/>
            <person name="Kubasova T."/>
            <person name="Jahodarova E."/>
            <person name="Rychlik I."/>
        </authorList>
    </citation>
    <scope>NUCLEOTIDE SEQUENCE</scope>
    <source>
        <strain evidence="3">An582</strain>
    </source>
</reference>
<dbReference type="AlphaFoldDB" id="A0A939BHL9"/>
<protein>
    <submittedName>
        <fullName evidence="3">DUF4325 domain-containing protein</fullName>
    </submittedName>
</protein>
<dbReference type="RefSeq" id="WP_204907236.1">
    <property type="nucleotide sequence ID" value="NZ_JACJKS010000020.1"/>
</dbReference>
<dbReference type="SUPFAM" id="SSF55874">
    <property type="entry name" value="ATPase domain of HSP90 chaperone/DNA topoisomerase II/histidine kinase"/>
    <property type="match status" value="1"/>
</dbReference>
<reference evidence="3" key="2">
    <citation type="journal article" date="2021" name="Sci. Rep.">
        <title>The distribution of antibiotic resistance genes in chicken gut microbiota commensals.</title>
        <authorList>
            <person name="Juricova H."/>
            <person name="Matiasovicova J."/>
            <person name="Kubasova T."/>
            <person name="Cejkova D."/>
            <person name="Rychlik I."/>
        </authorList>
    </citation>
    <scope>NUCLEOTIDE SEQUENCE</scope>
    <source>
        <strain evidence="3">An582</strain>
    </source>
</reference>
<dbReference type="Pfam" id="PF02518">
    <property type="entry name" value="HATPase_c"/>
    <property type="match status" value="1"/>
</dbReference>
<gene>
    <name evidence="3" type="ORF">H6A20_11335</name>
</gene>
<dbReference type="InterPro" id="IPR025474">
    <property type="entry name" value="DUF4325"/>
</dbReference>
<evidence type="ECO:0000259" key="2">
    <source>
        <dbReference type="Pfam" id="PF14213"/>
    </source>
</evidence>
<feature type="domain" description="Histidine kinase/HSP90-like ATPase" evidence="1">
    <location>
        <begin position="107"/>
        <end position="185"/>
    </location>
</feature>
<feature type="domain" description="DUF4325" evidence="2">
    <location>
        <begin position="285"/>
        <end position="339"/>
    </location>
</feature>